<dbReference type="OrthoDB" id="1707487at2759"/>
<feature type="domain" description="Zinc knuckle CX2CX4HX4C" evidence="1">
    <location>
        <begin position="13"/>
        <end position="35"/>
    </location>
</feature>
<dbReference type="InterPro" id="IPR025836">
    <property type="entry name" value="Zn_knuckle_CX2CX4HX4C"/>
</dbReference>
<dbReference type="EMBL" id="JAHUZN010000002">
    <property type="protein sequence ID" value="KAG8501154.1"/>
    <property type="molecule type" value="Genomic_DNA"/>
</dbReference>
<protein>
    <recommendedName>
        <fullName evidence="1">Zinc knuckle CX2CX4HX4C domain-containing protein</fullName>
    </recommendedName>
</protein>
<accession>A0A8J6A055</accession>
<organism evidence="2 3">
    <name type="scientific">Gossypium anomalum</name>
    <dbReference type="NCBI Taxonomy" id="47600"/>
    <lineage>
        <taxon>Eukaryota</taxon>
        <taxon>Viridiplantae</taxon>
        <taxon>Streptophyta</taxon>
        <taxon>Embryophyta</taxon>
        <taxon>Tracheophyta</taxon>
        <taxon>Spermatophyta</taxon>
        <taxon>Magnoliopsida</taxon>
        <taxon>eudicotyledons</taxon>
        <taxon>Gunneridae</taxon>
        <taxon>Pentapetalae</taxon>
        <taxon>rosids</taxon>
        <taxon>malvids</taxon>
        <taxon>Malvales</taxon>
        <taxon>Malvaceae</taxon>
        <taxon>Malvoideae</taxon>
        <taxon>Gossypium</taxon>
    </lineage>
</organism>
<sequence>MVGTDEDKIMYAIKYERLPTFCYICGCLGHHTQKCGQVESIKRIDNLKFQYGNCQRELLLSRQRLAISPTQSHENLLLELSPTIAREVRQLLAVKDPSIVFLIENIHVRFKMDGCFVIDRDGHKSGLALLWRDRNYPLHHVDSLDKNERNVQIRFMGFYGYPEPNQRHSVGGRNPRVVMNNFQEVIDELALVDLKSDKGWFMWTNNRDGSRCVSFLSLTVIRQASSDHDAILLDTLRRKPREDIRDPRLLFRFEAY</sequence>
<evidence type="ECO:0000259" key="1">
    <source>
        <dbReference type="Pfam" id="PF14392"/>
    </source>
</evidence>
<dbReference type="Proteomes" id="UP000701853">
    <property type="component" value="Chromosome 2"/>
</dbReference>
<comment type="caution">
    <text evidence="2">The sequence shown here is derived from an EMBL/GenBank/DDBJ whole genome shotgun (WGS) entry which is preliminary data.</text>
</comment>
<reference evidence="2 3" key="1">
    <citation type="journal article" date="2021" name="bioRxiv">
        <title>The Gossypium anomalum genome as a resource for cotton improvement and evolutionary analysis of hybrid incompatibility.</title>
        <authorList>
            <person name="Grover C.E."/>
            <person name="Yuan D."/>
            <person name="Arick M.A."/>
            <person name="Miller E.R."/>
            <person name="Hu G."/>
            <person name="Peterson D.G."/>
            <person name="Wendel J.F."/>
            <person name="Udall J.A."/>
        </authorList>
    </citation>
    <scope>NUCLEOTIDE SEQUENCE [LARGE SCALE GENOMIC DNA]</scope>
    <source>
        <strain evidence="2">JFW-Udall</strain>
        <tissue evidence="2">Leaf</tissue>
    </source>
</reference>
<gene>
    <name evidence="2" type="ORF">CXB51_003250</name>
</gene>
<dbReference type="InterPro" id="IPR036691">
    <property type="entry name" value="Endo/exonu/phosph_ase_sf"/>
</dbReference>
<proteinExistence type="predicted"/>
<evidence type="ECO:0000313" key="2">
    <source>
        <dbReference type="EMBL" id="KAG8501154.1"/>
    </source>
</evidence>
<dbReference type="SUPFAM" id="SSF56219">
    <property type="entry name" value="DNase I-like"/>
    <property type="match status" value="1"/>
</dbReference>
<name>A0A8J6A055_9ROSI</name>
<dbReference type="Pfam" id="PF14392">
    <property type="entry name" value="zf-CCHC_4"/>
    <property type="match status" value="1"/>
</dbReference>
<keyword evidence="3" id="KW-1185">Reference proteome</keyword>
<evidence type="ECO:0000313" key="3">
    <source>
        <dbReference type="Proteomes" id="UP000701853"/>
    </source>
</evidence>
<dbReference type="AlphaFoldDB" id="A0A8J6A055"/>